<dbReference type="RefSeq" id="WP_249313720.1">
    <property type="nucleotide sequence ID" value="NZ_JACRSU010000005.1"/>
</dbReference>
<dbReference type="Pfam" id="PF13561">
    <property type="entry name" value="adh_short_C2"/>
    <property type="match status" value="1"/>
</dbReference>
<keyword evidence="4" id="KW-1185">Reference proteome</keyword>
<evidence type="ECO:0000256" key="2">
    <source>
        <dbReference type="ARBA" id="ARBA00023002"/>
    </source>
</evidence>
<reference evidence="3" key="1">
    <citation type="submission" date="2020-08" db="EMBL/GenBank/DDBJ databases">
        <title>Genome public.</title>
        <authorList>
            <person name="Liu C."/>
            <person name="Sun Q."/>
        </authorList>
    </citation>
    <scope>NUCLEOTIDE SEQUENCE</scope>
    <source>
        <strain evidence="3">H8</strain>
    </source>
</reference>
<dbReference type="PANTHER" id="PTHR42760">
    <property type="entry name" value="SHORT-CHAIN DEHYDROGENASES/REDUCTASES FAMILY MEMBER"/>
    <property type="match status" value="1"/>
</dbReference>
<dbReference type="GO" id="GO:0008206">
    <property type="term" value="P:bile acid metabolic process"/>
    <property type="evidence" value="ECO:0007669"/>
    <property type="project" value="UniProtKB-ARBA"/>
</dbReference>
<dbReference type="EMBL" id="JACRSU010000005">
    <property type="protein sequence ID" value="MBC8541697.1"/>
    <property type="molecule type" value="Genomic_DNA"/>
</dbReference>
<evidence type="ECO:0000256" key="1">
    <source>
        <dbReference type="ARBA" id="ARBA00006484"/>
    </source>
</evidence>
<dbReference type="AlphaFoldDB" id="A0A926HVI7"/>
<evidence type="ECO:0000313" key="4">
    <source>
        <dbReference type="Proteomes" id="UP000611762"/>
    </source>
</evidence>
<protein>
    <submittedName>
        <fullName evidence="3">3-ketoacyl-ACP reductase</fullName>
    </submittedName>
</protein>
<dbReference type="PROSITE" id="PS00061">
    <property type="entry name" value="ADH_SHORT"/>
    <property type="match status" value="1"/>
</dbReference>
<sequence length="251" mass="27232">MQTAIITGSASGIGNAAARLFLAKGWRVVGADRRERETIVQMKQQFANFIHVQADISDEDGRRHILKAAEAGKNVVKALVNAAGVAPKNRCDILEMTEESYDFVMNINTKGTFFLTQLVANHMIQNAGSADEANGAIVNISSLSAYTSSTSRGEYCISKAGVSMITKLFADRLAEFNITVNEIRPGIIATNMTKPVTNKYDAQIKSGLLPLARWGRPEDVAKAVYALTDGSFPYTTGQSIDVDGGFHIRRL</sequence>
<comment type="similarity">
    <text evidence="1">Belongs to the short-chain dehydrogenases/reductases (SDR) family.</text>
</comment>
<accession>A0A926HVI7</accession>
<name>A0A926HVI7_9FIRM</name>
<dbReference type="InterPro" id="IPR020904">
    <property type="entry name" value="Sc_DH/Rdtase_CS"/>
</dbReference>
<proteinExistence type="inferred from homology"/>
<dbReference type="InterPro" id="IPR002347">
    <property type="entry name" value="SDR_fam"/>
</dbReference>
<gene>
    <name evidence="3" type="ORF">H8698_11985</name>
</gene>
<comment type="caution">
    <text evidence="3">The sequence shown here is derived from an EMBL/GenBank/DDBJ whole genome shotgun (WGS) entry which is preliminary data.</text>
</comment>
<dbReference type="FunFam" id="3.40.50.720:FF:000084">
    <property type="entry name" value="Short-chain dehydrogenase reductase"/>
    <property type="match status" value="1"/>
</dbReference>
<dbReference type="NCBIfam" id="NF009386">
    <property type="entry name" value="PRK12745.1"/>
    <property type="match status" value="1"/>
</dbReference>
<dbReference type="InterPro" id="IPR036291">
    <property type="entry name" value="NAD(P)-bd_dom_sf"/>
</dbReference>
<dbReference type="SUPFAM" id="SSF51735">
    <property type="entry name" value="NAD(P)-binding Rossmann-fold domains"/>
    <property type="match status" value="1"/>
</dbReference>
<dbReference type="GO" id="GO:0016616">
    <property type="term" value="F:oxidoreductase activity, acting on the CH-OH group of donors, NAD or NADP as acceptor"/>
    <property type="evidence" value="ECO:0007669"/>
    <property type="project" value="TreeGrafter"/>
</dbReference>
<dbReference type="PRINTS" id="PR00081">
    <property type="entry name" value="GDHRDH"/>
</dbReference>
<dbReference type="PRINTS" id="PR00080">
    <property type="entry name" value="SDRFAMILY"/>
</dbReference>
<evidence type="ECO:0000313" key="3">
    <source>
        <dbReference type="EMBL" id="MBC8541697.1"/>
    </source>
</evidence>
<keyword evidence="2" id="KW-0560">Oxidoreductase</keyword>
<dbReference type="Gene3D" id="3.40.50.720">
    <property type="entry name" value="NAD(P)-binding Rossmann-like Domain"/>
    <property type="match status" value="1"/>
</dbReference>
<organism evidence="3 4">
    <name type="scientific">Congzhengia minquanensis</name>
    <dbReference type="NCBI Taxonomy" id="2763657"/>
    <lineage>
        <taxon>Bacteria</taxon>
        <taxon>Bacillati</taxon>
        <taxon>Bacillota</taxon>
        <taxon>Clostridia</taxon>
        <taxon>Eubacteriales</taxon>
        <taxon>Oscillospiraceae</taxon>
        <taxon>Congzhengia</taxon>
    </lineage>
</organism>
<dbReference type="Proteomes" id="UP000611762">
    <property type="component" value="Unassembled WGS sequence"/>
</dbReference>